<gene>
    <name evidence="1" type="ORF">AlmWB_01940</name>
</gene>
<evidence type="ECO:0000313" key="1">
    <source>
        <dbReference type="EMBL" id="KND62609.1"/>
    </source>
</evidence>
<comment type="caution">
    <text evidence="1">The sequence shown here is derived from an EMBL/GenBank/DDBJ whole genome shotgun (WGS) entry which is preliminary data.</text>
</comment>
<dbReference type="PATRIC" id="fig|198422.3.peg.169"/>
<reference evidence="1 2" key="1">
    <citation type="journal article" date="2015" name="BMC Microbiol.">
        <title>'Candidatus Phytoplasma phoenicium' associated with almond witches'-broom disease: from draft genome to genetic diversity among strain populations.</title>
        <authorList>
            <person name="Quaglino F."/>
            <person name="Kube M."/>
            <person name="Jawhari M."/>
            <person name="Abou-Jawdah Y."/>
            <person name="Siewert C."/>
            <person name="Choueiri E."/>
            <person name="Sobh H."/>
            <person name="Casati P."/>
            <person name="Tedeschi R."/>
            <person name="Molino Lova M."/>
            <person name="Alma A."/>
            <person name="Bianco P.A."/>
        </authorList>
    </citation>
    <scope>NUCLEOTIDE SEQUENCE [LARGE SCALE GENOMIC DNA]</scope>
    <source>
        <strain evidence="1 2">SA213</strain>
    </source>
</reference>
<keyword evidence="2" id="KW-1185">Reference proteome</keyword>
<evidence type="ECO:0000313" key="2">
    <source>
        <dbReference type="Proteomes" id="UP000037086"/>
    </source>
</evidence>
<sequence>MKSQKNPSNLASYIKDRHPFFDRWNKRGLIYDCTILDGFDSASFDKKDDSQLYLYVKFEKNNIKAR</sequence>
<proteinExistence type="predicted"/>
<organism evidence="1 2">
    <name type="scientific">Candidatus Phytoplasma phoenicium</name>
    <dbReference type="NCBI Taxonomy" id="198422"/>
    <lineage>
        <taxon>Bacteria</taxon>
        <taxon>Bacillati</taxon>
        <taxon>Mycoplasmatota</taxon>
        <taxon>Mollicutes</taxon>
        <taxon>Acholeplasmatales</taxon>
        <taxon>Acholeplasmataceae</taxon>
        <taxon>Candidatus Phytoplasma</taxon>
        <taxon>16SrIX (Pigeon pea witches'-broom group)</taxon>
    </lineage>
</organism>
<dbReference type="EMBL" id="JPSQ01000037">
    <property type="protein sequence ID" value="KND62609.1"/>
    <property type="molecule type" value="Genomic_DNA"/>
</dbReference>
<name>A0A0L0MKU7_9MOLU</name>
<dbReference type="AlphaFoldDB" id="A0A0L0MKU7"/>
<dbReference type="Proteomes" id="UP000037086">
    <property type="component" value="Unassembled WGS sequence"/>
</dbReference>
<protein>
    <submittedName>
        <fullName evidence="1">Uncharacterized protein</fullName>
    </submittedName>
</protein>
<accession>A0A0L0MKU7</accession>